<accession>A0ABQ1G654</accession>
<name>A0ABQ1G654_9BACL</name>
<keyword evidence="2" id="KW-1185">Reference proteome</keyword>
<gene>
    <name evidence="1" type="ORF">GCM10007416_08040</name>
</gene>
<organism evidence="1 2">
    <name type="scientific">Kroppenstedtia guangzhouensis</name>
    <dbReference type="NCBI Taxonomy" id="1274356"/>
    <lineage>
        <taxon>Bacteria</taxon>
        <taxon>Bacillati</taxon>
        <taxon>Bacillota</taxon>
        <taxon>Bacilli</taxon>
        <taxon>Bacillales</taxon>
        <taxon>Thermoactinomycetaceae</taxon>
        <taxon>Kroppenstedtia</taxon>
    </lineage>
</organism>
<comment type="caution">
    <text evidence="1">The sequence shown here is derived from an EMBL/GenBank/DDBJ whole genome shotgun (WGS) entry which is preliminary data.</text>
</comment>
<proteinExistence type="predicted"/>
<sequence>MGVTFHPVVFFEIDEKTVRINPYTITQPPASVWRKAEIPHPRIHQFMLSIEVIGQCGDHIIDAIMFKMLARFHVIQ</sequence>
<protein>
    <submittedName>
        <fullName evidence="1">Uncharacterized protein</fullName>
    </submittedName>
</protein>
<dbReference type="Proteomes" id="UP000617979">
    <property type="component" value="Unassembled WGS sequence"/>
</dbReference>
<evidence type="ECO:0000313" key="1">
    <source>
        <dbReference type="EMBL" id="GGA37515.1"/>
    </source>
</evidence>
<dbReference type="EMBL" id="BMEX01000002">
    <property type="protein sequence ID" value="GGA37515.1"/>
    <property type="molecule type" value="Genomic_DNA"/>
</dbReference>
<reference evidence="2" key="1">
    <citation type="journal article" date="2019" name="Int. J. Syst. Evol. Microbiol.">
        <title>The Global Catalogue of Microorganisms (GCM) 10K type strain sequencing project: providing services to taxonomists for standard genome sequencing and annotation.</title>
        <authorList>
            <consortium name="The Broad Institute Genomics Platform"/>
            <consortium name="The Broad Institute Genome Sequencing Center for Infectious Disease"/>
            <person name="Wu L."/>
            <person name="Ma J."/>
        </authorList>
    </citation>
    <scope>NUCLEOTIDE SEQUENCE [LARGE SCALE GENOMIC DNA]</scope>
    <source>
        <strain evidence="2">CGMCC 1.12404</strain>
    </source>
</reference>
<evidence type="ECO:0000313" key="2">
    <source>
        <dbReference type="Proteomes" id="UP000617979"/>
    </source>
</evidence>